<feature type="chain" id="PRO_5042939018" evidence="1">
    <location>
        <begin position="26"/>
        <end position="237"/>
    </location>
</feature>
<dbReference type="EMBL" id="CP035382">
    <property type="protein sequence ID" value="QDK18132.1"/>
    <property type="molecule type" value="Genomic_DNA"/>
</dbReference>
<dbReference type="InterPro" id="IPR010546">
    <property type="entry name" value="DUF1120"/>
</dbReference>
<gene>
    <name evidence="2" type="ORF">ES815_07385</name>
</gene>
<dbReference type="Proteomes" id="UP000317812">
    <property type="component" value="Chromosome"/>
</dbReference>
<dbReference type="Pfam" id="PF06551">
    <property type="entry name" value="DUF1120"/>
    <property type="match status" value="1"/>
</dbReference>
<accession>A0AAP9AII0</accession>
<evidence type="ECO:0000256" key="1">
    <source>
        <dbReference type="SAM" id="SignalP"/>
    </source>
</evidence>
<reference evidence="2 3" key="1">
    <citation type="submission" date="2019-01" db="EMBL/GenBank/DDBJ databases">
        <title>Florfenicol resistance in Enterobacteriaceae and whole-genome sequence analysis of florfenicol-resistant Leclercia adecarboxylata strain R25.</title>
        <authorList>
            <person name="Bao Q."/>
            <person name="Ying Y."/>
        </authorList>
    </citation>
    <scope>NUCLEOTIDE SEQUENCE [LARGE SCALE GENOMIC DNA]</scope>
    <source>
        <strain evidence="2 3">R25</strain>
    </source>
</reference>
<organism evidence="2 3">
    <name type="scientific">Leclercia adecarboxylata</name>
    <dbReference type="NCBI Taxonomy" id="83655"/>
    <lineage>
        <taxon>Bacteria</taxon>
        <taxon>Pseudomonadati</taxon>
        <taxon>Pseudomonadota</taxon>
        <taxon>Gammaproteobacteria</taxon>
        <taxon>Enterobacterales</taxon>
        <taxon>Enterobacteriaceae</taxon>
        <taxon>Leclercia</taxon>
    </lineage>
</organism>
<dbReference type="AlphaFoldDB" id="A0AAP9AII0"/>
<evidence type="ECO:0000313" key="3">
    <source>
        <dbReference type="Proteomes" id="UP000317812"/>
    </source>
</evidence>
<sequence>MTLFKKNAAVLAMGAALLVAAQANAAGDVTLKVSGNIIPAACTPALSNSGEVAFGSIAAASIRNAASDNTLVQLGSKEVTLTVKCDAATAIGFKILDNRSASAVALSSTAFINAPIEGGASATQSYFGFGLGLANNEAKVGAYTVAVDSATLTADGAPASLLVSDDEGENWQTGGAAYQLNDNSRIITAGNTGSTEPKMFSELSAPLKISAAVQTSSVLGSDEITLDGNATLSLVYL</sequence>
<dbReference type="RefSeq" id="WP_142487275.1">
    <property type="nucleotide sequence ID" value="NZ_CP035382.1"/>
</dbReference>
<name>A0AAP9AII0_9ENTR</name>
<evidence type="ECO:0000313" key="2">
    <source>
        <dbReference type="EMBL" id="QDK18132.1"/>
    </source>
</evidence>
<keyword evidence="1" id="KW-0732">Signal</keyword>
<protein>
    <submittedName>
        <fullName evidence="2">DUF1120 domain-containing protein</fullName>
    </submittedName>
</protein>
<proteinExistence type="predicted"/>
<feature type="signal peptide" evidence="1">
    <location>
        <begin position="1"/>
        <end position="25"/>
    </location>
</feature>